<evidence type="ECO:0000256" key="3">
    <source>
        <dbReference type="ARBA" id="ARBA00023002"/>
    </source>
</evidence>
<dbReference type="PANTHER" id="PTHR47947">
    <property type="entry name" value="CYTOCHROME P450 82C3-RELATED"/>
    <property type="match status" value="1"/>
</dbReference>
<name>A0ABM3INM0_ZIZJJ</name>
<dbReference type="PRINTS" id="PR00385">
    <property type="entry name" value="P450"/>
</dbReference>
<dbReference type="GeneID" id="107420507"/>
<sequence length="192" mass="21692">MEWSLSLLLNHPEVLKKAQAEIEYQVGHERLVDESDMTQLPYLQSIIKETLRMYPLAPLLLPHLAASECMVGGFHIPAGTTLFVNAWAIQNDPNVWEEPERFKPERFEEEEEQGTRNGLRLMPFGSGRRGCPGEGLAMRVVGLVLGSLIQCFYWERPTIEKVDMTKGTGFNLARAQPLLAKCRSHPAVFDSL</sequence>
<dbReference type="Gene3D" id="1.10.630.10">
    <property type="entry name" value="Cytochrome P450"/>
    <property type="match status" value="1"/>
</dbReference>
<keyword evidence="5 6" id="KW-0503">Monooxygenase</keyword>
<keyword evidence="1 6" id="KW-0349">Heme</keyword>
<dbReference type="RefSeq" id="XP_048332267.2">
    <property type="nucleotide sequence ID" value="XM_048476310.2"/>
</dbReference>
<dbReference type="InterPro" id="IPR001128">
    <property type="entry name" value="Cyt_P450"/>
</dbReference>
<dbReference type="InterPro" id="IPR002401">
    <property type="entry name" value="Cyt_P450_E_grp-I"/>
</dbReference>
<dbReference type="Proteomes" id="UP001652623">
    <property type="component" value="Chromosome 5"/>
</dbReference>
<comment type="similarity">
    <text evidence="6">Belongs to the cytochrome P450 family.</text>
</comment>
<evidence type="ECO:0000256" key="4">
    <source>
        <dbReference type="ARBA" id="ARBA00023004"/>
    </source>
</evidence>
<dbReference type="Pfam" id="PF00067">
    <property type="entry name" value="p450"/>
    <property type="match status" value="1"/>
</dbReference>
<evidence type="ECO:0000256" key="1">
    <source>
        <dbReference type="ARBA" id="ARBA00022617"/>
    </source>
</evidence>
<protein>
    <submittedName>
        <fullName evidence="8">Cytochrome P450 81D1-like</fullName>
    </submittedName>
</protein>
<keyword evidence="3 6" id="KW-0560">Oxidoreductase</keyword>
<dbReference type="InterPro" id="IPR017972">
    <property type="entry name" value="Cyt_P450_CS"/>
</dbReference>
<keyword evidence="7" id="KW-1185">Reference proteome</keyword>
<dbReference type="SUPFAM" id="SSF48264">
    <property type="entry name" value="Cytochrome P450"/>
    <property type="match status" value="1"/>
</dbReference>
<evidence type="ECO:0000313" key="7">
    <source>
        <dbReference type="Proteomes" id="UP001652623"/>
    </source>
</evidence>
<reference evidence="8" key="1">
    <citation type="submission" date="2025-08" db="UniProtKB">
        <authorList>
            <consortium name="RefSeq"/>
        </authorList>
    </citation>
    <scope>IDENTIFICATION</scope>
    <source>
        <tissue evidence="8">Seedling</tissue>
    </source>
</reference>
<proteinExistence type="inferred from homology"/>
<keyword evidence="4 6" id="KW-0408">Iron</keyword>
<organism evidence="7 8">
    <name type="scientific">Ziziphus jujuba</name>
    <name type="common">Chinese jujube</name>
    <name type="synonym">Ziziphus sativa</name>
    <dbReference type="NCBI Taxonomy" id="326968"/>
    <lineage>
        <taxon>Eukaryota</taxon>
        <taxon>Viridiplantae</taxon>
        <taxon>Streptophyta</taxon>
        <taxon>Embryophyta</taxon>
        <taxon>Tracheophyta</taxon>
        <taxon>Spermatophyta</taxon>
        <taxon>Magnoliopsida</taxon>
        <taxon>eudicotyledons</taxon>
        <taxon>Gunneridae</taxon>
        <taxon>Pentapetalae</taxon>
        <taxon>rosids</taxon>
        <taxon>fabids</taxon>
        <taxon>Rosales</taxon>
        <taxon>Rhamnaceae</taxon>
        <taxon>Paliureae</taxon>
        <taxon>Ziziphus</taxon>
    </lineage>
</organism>
<accession>A0ABM3INM0</accession>
<evidence type="ECO:0000313" key="8">
    <source>
        <dbReference type="RefSeq" id="XP_048332267.2"/>
    </source>
</evidence>
<evidence type="ECO:0000256" key="6">
    <source>
        <dbReference type="RuleBase" id="RU000461"/>
    </source>
</evidence>
<dbReference type="InterPro" id="IPR036396">
    <property type="entry name" value="Cyt_P450_sf"/>
</dbReference>
<evidence type="ECO:0000256" key="2">
    <source>
        <dbReference type="ARBA" id="ARBA00022723"/>
    </source>
</evidence>
<dbReference type="PANTHER" id="PTHR47947:SF3">
    <property type="entry name" value="CYTOCHROME P450 81D1-LIKE"/>
    <property type="match status" value="1"/>
</dbReference>
<gene>
    <name evidence="8" type="primary">LOC107420507</name>
</gene>
<keyword evidence="2 6" id="KW-0479">Metal-binding</keyword>
<dbReference type="PROSITE" id="PS00086">
    <property type="entry name" value="CYTOCHROME_P450"/>
    <property type="match status" value="1"/>
</dbReference>
<dbReference type="InterPro" id="IPR050651">
    <property type="entry name" value="Plant_Cytochrome_P450_Monoox"/>
</dbReference>
<evidence type="ECO:0000256" key="5">
    <source>
        <dbReference type="ARBA" id="ARBA00023033"/>
    </source>
</evidence>
<dbReference type="PRINTS" id="PR00463">
    <property type="entry name" value="EP450I"/>
</dbReference>